<feature type="chain" id="PRO_5037182745" evidence="1">
    <location>
        <begin position="21"/>
        <end position="68"/>
    </location>
</feature>
<name>A0A914BXM5_9BILA</name>
<sequence>MVTMSLVVVVGLAFYPTQESTDLGRMVMRNSSWLDPSDPIPAFIITDIVKFDFNITDLKNFSRTQNYS</sequence>
<feature type="signal peptide" evidence="1">
    <location>
        <begin position="1"/>
        <end position="20"/>
    </location>
</feature>
<protein>
    <submittedName>
        <fullName evidence="3">Uncharacterized protein</fullName>
    </submittedName>
</protein>
<dbReference type="WBParaSite" id="ACRNAN_Path_1235.g4826.t1">
    <property type="protein sequence ID" value="ACRNAN_Path_1235.g4826.t1"/>
    <property type="gene ID" value="ACRNAN_Path_1235.g4826"/>
</dbReference>
<evidence type="ECO:0000256" key="1">
    <source>
        <dbReference type="SAM" id="SignalP"/>
    </source>
</evidence>
<evidence type="ECO:0000313" key="2">
    <source>
        <dbReference type="Proteomes" id="UP000887540"/>
    </source>
</evidence>
<dbReference type="AlphaFoldDB" id="A0A914BXM5"/>
<proteinExistence type="predicted"/>
<reference evidence="3" key="1">
    <citation type="submission" date="2022-11" db="UniProtKB">
        <authorList>
            <consortium name="WormBaseParasite"/>
        </authorList>
    </citation>
    <scope>IDENTIFICATION</scope>
</reference>
<organism evidence="2 3">
    <name type="scientific">Acrobeloides nanus</name>
    <dbReference type="NCBI Taxonomy" id="290746"/>
    <lineage>
        <taxon>Eukaryota</taxon>
        <taxon>Metazoa</taxon>
        <taxon>Ecdysozoa</taxon>
        <taxon>Nematoda</taxon>
        <taxon>Chromadorea</taxon>
        <taxon>Rhabditida</taxon>
        <taxon>Tylenchina</taxon>
        <taxon>Cephalobomorpha</taxon>
        <taxon>Cephaloboidea</taxon>
        <taxon>Cephalobidae</taxon>
        <taxon>Acrobeloides</taxon>
    </lineage>
</organism>
<dbReference type="Proteomes" id="UP000887540">
    <property type="component" value="Unplaced"/>
</dbReference>
<evidence type="ECO:0000313" key="3">
    <source>
        <dbReference type="WBParaSite" id="ACRNAN_Path_1235.g4826.t1"/>
    </source>
</evidence>
<accession>A0A914BXM5</accession>
<keyword evidence="2" id="KW-1185">Reference proteome</keyword>
<keyword evidence="1" id="KW-0732">Signal</keyword>